<dbReference type="Gene3D" id="3.40.190.150">
    <property type="entry name" value="Bordetella uptake gene, domain 1"/>
    <property type="match status" value="1"/>
</dbReference>
<feature type="chain" id="PRO_5039433079" evidence="2">
    <location>
        <begin position="23"/>
        <end position="335"/>
    </location>
</feature>
<keyword evidence="3" id="KW-0675">Receptor</keyword>
<accession>A0A4V2G2K0</accession>
<dbReference type="PIRSF" id="PIRSF017082">
    <property type="entry name" value="YflP"/>
    <property type="match status" value="1"/>
</dbReference>
<name>A0A4V2G2K0_9ACTN</name>
<comment type="caution">
    <text evidence="3">The sequence shown here is derived from an EMBL/GenBank/DDBJ whole genome shotgun (WGS) entry which is preliminary data.</text>
</comment>
<dbReference type="Gene3D" id="3.40.190.10">
    <property type="entry name" value="Periplasmic binding protein-like II"/>
    <property type="match status" value="1"/>
</dbReference>
<dbReference type="EMBL" id="SHKV01000001">
    <property type="protein sequence ID" value="RZU33466.1"/>
    <property type="molecule type" value="Genomic_DNA"/>
</dbReference>
<reference evidence="3 4" key="1">
    <citation type="submission" date="2019-02" db="EMBL/GenBank/DDBJ databases">
        <title>Sequencing the genomes of 1000 actinobacteria strains.</title>
        <authorList>
            <person name="Klenk H.-P."/>
        </authorList>
    </citation>
    <scope>NUCLEOTIDE SEQUENCE [LARGE SCALE GENOMIC DNA]</scope>
    <source>
        <strain evidence="3 4">DSM 44509</strain>
    </source>
</reference>
<dbReference type="RefSeq" id="WP_104526844.1">
    <property type="nucleotide sequence ID" value="NZ_POQT01000002.1"/>
</dbReference>
<dbReference type="PROSITE" id="PS51257">
    <property type="entry name" value="PROKAR_LIPOPROTEIN"/>
    <property type="match status" value="1"/>
</dbReference>
<sequence length="335" mass="35329">MVLPGTRLAALASVLLLTVACGQGESDTSAAADECADFPSEDIDFVVPYGAGGGFDAWARLLAPYLEDRLAGDAAVRVVNIEGGGSMRGVNQVYSGPPDGTTILISDVSSMALNQIIGRTEEGFDMREMTFLGRLTTDPHVFYVAAESAIGNVDDLAEAPVNFAVEGAETTEVIALAEFGVEATPVLHEGTSDSVLAVRRGDADLAANSLSSVLGYLEAGQVKPIFYIGEEPASDVPGSEFLEGVPNAADEGEPELDKILQYARAVSAPPNIPECIKTTFADAFEDVLADPEFQAKAREADLVIDHAPADEIQQQVADSFDVFTEYKALFEEAVS</sequence>
<dbReference type="CDD" id="cd07012">
    <property type="entry name" value="PBP2_Bug_TTT"/>
    <property type="match status" value="1"/>
</dbReference>
<dbReference type="AlphaFoldDB" id="A0A4V2G2K0"/>
<dbReference type="InterPro" id="IPR042100">
    <property type="entry name" value="Bug_dom1"/>
</dbReference>
<dbReference type="InterPro" id="IPR005064">
    <property type="entry name" value="BUG"/>
</dbReference>
<keyword evidence="4" id="KW-1185">Reference proteome</keyword>
<evidence type="ECO:0000313" key="4">
    <source>
        <dbReference type="Proteomes" id="UP000292507"/>
    </source>
</evidence>
<dbReference type="OrthoDB" id="8627412at2"/>
<evidence type="ECO:0000313" key="3">
    <source>
        <dbReference type="EMBL" id="RZU33466.1"/>
    </source>
</evidence>
<dbReference type="Proteomes" id="UP000292507">
    <property type="component" value="Unassembled WGS sequence"/>
</dbReference>
<comment type="similarity">
    <text evidence="1">Belongs to the UPF0065 (bug) family.</text>
</comment>
<evidence type="ECO:0000256" key="1">
    <source>
        <dbReference type="ARBA" id="ARBA00006987"/>
    </source>
</evidence>
<protein>
    <submittedName>
        <fullName evidence="3">Tripartite-type tricarboxylate transporter receptor subunit TctC</fullName>
    </submittedName>
</protein>
<proteinExistence type="inferred from homology"/>
<dbReference type="Pfam" id="PF03401">
    <property type="entry name" value="TctC"/>
    <property type="match status" value="1"/>
</dbReference>
<gene>
    <name evidence="3" type="ORF">BKA19_3195</name>
</gene>
<feature type="signal peptide" evidence="2">
    <location>
        <begin position="1"/>
        <end position="22"/>
    </location>
</feature>
<dbReference type="SUPFAM" id="SSF53850">
    <property type="entry name" value="Periplasmic binding protein-like II"/>
    <property type="match status" value="1"/>
</dbReference>
<keyword evidence="2" id="KW-0732">Signal</keyword>
<organism evidence="3 4">
    <name type="scientific">Blastococcus saxobsidens</name>
    <dbReference type="NCBI Taxonomy" id="138336"/>
    <lineage>
        <taxon>Bacteria</taxon>
        <taxon>Bacillati</taxon>
        <taxon>Actinomycetota</taxon>
        <taxon>Actinomycetes</taxon>
        <taxon>Geodermatophilales</taxon>
        <taxon>Geodermatophilaceae</taxon>
        <taxon>Blastococcus</taxon>
    </lineage>
</organism>
<evidence type="ECO:0000256" key="2">
    <source>
        <dbReference type="SAM" id="SignalP"/>
    </source>
</evidence>
<dbReference type="PANTHER" id="PTHR42928:SF5">
    <property type="entry name" value="BLR1237 PROTEIN"/>
    <property type="match status" value="1"/>
</dbReference>
<dbReference type="PANTHER" id="PTHR42928">
    <property type="entry name" value="TRICARBOXYLATE-BINDING PROTEIN"/>
    <property type="match status" value="1"/>
</dbReference>